<accession>A0A6A4S7K3</accession>
<organism evidence="1 2">
    <name type="scientific">Scophthalmus maximus</name>
    <name type="common">Turbot</name>
    <name type="synonym">Psetta maxima</name>
    <dbReference type="NCBI Taxonomy" id="52904"/>
    <lineage>
        <taxon>Eukaryota</taxon>
        <taxon>Metazoa</taxon>
        <taxon>Chordata</taxon>
        <taxon>Craniata</taxon>
        <taxon>Vertebrata</taxon>
        <taxon>Euteleostomi</taxon>
        <taxon>Actinopterygii</taxon>
        <taxon>Neopterygii</taxon>
        <taxon>Teleostei</taxon>
        <taxon>Neoteleostei</taxon>
        <taxon>Acanthomorphata</taxon>
        <taxon>Carangaria</taxon>
        <taxon>Pleuronectiformes</taxon>
        <taxon>Pleuronectoidei</taxon>
        <taxon>Scophthalmidae</taxon>
        <taxon>Scophthalmus</taxon>
    </lineage>
</organism>
<sequence>MYCIGCFRRLVICHLKWTPHYVSGRNQTLRQDFSLPTVLLISIFCQHTVDYGSIVTCLRAFFCKNVFIPSLTKGNQVTGGHCMEIFQSSANESARKYGDFTIDVSALHQHQRAGAKYERLRFDLAPRQHDLNPTVSPRISHCDSTQAGNSDFCLARSTTVDTHRNGRLDAINGHSQKTVPWQHSVWMLSSE</sequence>
<dbReference type="AlphaFoldDB" id="A0A6A4S7K3"/>
<dbReference type="Proteomes" id="UP000438429">
    <property type="component" value="Unassembled WGS sequence"/>
</dbReference>
<proteinExistence type="predicted"/>
<dbReference type="EMBL" id="VEVO01000018">
    <property type="protein sequence ID" value="KAF0027540.1"/>
    <property type="molecule type" value="Genomic_DNA"/>
</dbReference>
<reference evidence="1 2" key="1">
    <citation type="submission" date="2019-06" db="EMBL/GenBank/DDBJ databases">
        <title>Draft genomes of female and male turbot (Scophthalmus maximus).</title>
        <authorList>
            <person name="Xu H."/>
            <person name="Xu X.-W."/>
            <person name="Shao C."/>
            <person name="Chen S."/>
        </authorList>
    </citation>
    <scope>NUCLEOTIDE SEQUENCE [LARGE SCALE GENOMIC DNA]</scope>
    <source>
        <strain evidence="1">Ysfricsl-2016a</strain>
        <tissue evidence="1">Blood</tissue>
    </source>
</reference>
<protein>
    <submittedName>
        <fullName evidence="1">Uncharacterized protein</fullName>
    </submittedName>
</protein>
<evidence type="ECO:0000313" key="2">
    <source>
        <dbReference type="Proteomes" id="UP000438429"/>
    </source>
</evidence>
<name>A0A6A4S7K3_SCOMX</name>
<gene>
    <name evidence="1" type="ORF">F2P81_020281</name>
</gene>
<evidence type="ECO:0000313" key="1">
    <source>
        <dbReference type="EMBL" id="KAF0027540.1"/>
    </source>
</evidence>
<comment type="caution">
    <text evidence="1">The sequence shown here is derived from an EMBL/GenBank/DDBJ whole genome shotgun (WGS) entry which is preliminary data.</text>
</comment>